<keyword evidence="5 9" id="KW-0798">TonB box</keyword>
<comment type="similarity">
    <text evidence="8 9">Belongs to the TonB-dependent receptor family.</text>
</comment>
<evidence type="ECO:0000256" key="4">
    <source>
        <dbReference type="ARBA" id="ARBA00022692"/>
    </source>
</evidence>
<keyword evidence="2 8" id="KW-0813">Transport</keyword>
<dbReference type="FunFam" id="2.170.130.10:FF:000008">
    <property type="entry name" value="SusC/RagA family TonB-linked outer membrane protein"/>
    <property type="match status" value="1"/>
</dbReference>
<dbReference type="Gene3D" id="2.170.130.10">
    <property type="entry name" value="TonB-dependent receptor, plug domain"/>
    <property type="match status" value="1"/>
</dbReference>
<evidence type="ECO:0000313" key="13">
    <source>
        <dbReference type="Proteomes" id="UP000183038"/>
    </source>
</evidence>
<keyword evidence="7 8" id="KW-0998">Cell outer membrane</keyword>
<evidence type="ECO:0000256" key="9">
    <source>
        <dbReference type="RuleBase" id="RU003357"/>
    </source>
</evidence>
<dbReference type="InterPro" id="IPR000531">
    <property type="entry name" value="Beta-barrel_TonB"/>
</dbReference>
<keyword evidence="3 8" id="KW-1134">Transmembrane beta strand</keyword>
<evidence type="ECO:0000256" key="8">
    <source>
        <dbReference type="PROSITE-ProRule" id="PRU01360"/>
    </source>
</evidence>
<name>A0A1H4Q978_9FLAO</name>
<dbReference type="RefSeq" id="WP_083365629.1">
    <property type="nucleotide sequence ID" value="NZ_FNTB01000001.1"/>
</dbReference>
<gene>
    <name evidence="12" type="ORF">SAMN05192540_2512</name>
</gene>
<dbReference type="InterPro" id="IPR023996">
    <property type="entry name" value="TonB-dep_OMP_SusC/RagA"/>
</dbReference>
<dbReference type="Pfam" id="PF13715">
    <property type="entry name" value="CarbopepD_reg_2"/>
    <property type="match status" value="1"/>
</dbReference>
<evidence type="ECO:0000313" key="12">
    <source>
        <dbReference type="EMBL" id="SEC16167.1"/>
    </source>
</evidence>
<evidence type="ECO:0000259" key="11">
    <source>
        <dbReference type="Pfam" id="PF07715"/>
    </source>
</evidence>
<dbReference type="InterPro" id="IPR037066">
    <property type="entry name" value="Plug_dom_sf"/>
</dbReference>
<protein>
    <submittedName>
        <fullName evidence="12">TonB-linked outer membrane protein, SusC/RagA family</fullName>
    </submittedName>
</protein>
<feature type="domain" description="TonB-dependent receptor plug" evidence="11">
    <location>
        <begin position="143"/>
        <end position="247"/>
    </location>
</feature>
<evidence type="ECO:0000256" key="3">
    <source>
        <dbReference type="ARBA" id="ARBA00022452"/>
    </source>
</evidence>
<keyword evidence="4 8" id="KW-0812">Transmembrane</keyword>
<dbReference type="SUPFAM" id="SSF56935">
    <property type="entry name" value="Porins"/>
    <property type="match status" value="1"/>
</dbReference>
<evidence type="ECO:0000256" key="1">
    <source>
        <dbReference type="ARBA" id="ARBA00004571"/>
    </source>
</evidence>
<organism evidence="12 13">
    <name type="scientific">Maribacter dokdonensis</name>
    <dbReference type="NCBI Taxonomy" id="320912"/>
    <lineage>
        <taxon>Bacteria</taxon>
        <taxon>Pseudomonadati</taxon>
        <taxon>Bacteroidota</taxon>
        <taxon>Flavobacteriia</taxon>
        <taxon>Flavobacteriales</taxon>
        <taxon>Flavobacteriaceae</taxon>
        <taxon>Maribacter</taxon>
    </lineage>
</organism>
<dbReference type="Gene3D" id="2.60.40.1120">
    <property type="entry name" value="Carboxypeptidase-like, regulatory domain"/>
    <property type="match status" value="1"/>
</dbReference>
<proteinExistence type="inferred from homology"/>
<keyword evidence="6 8" id="KW-0472">Membrane</keyword>
<dbReference type="Gene3D" id="2.40.170.20">
    <property type="entry name" value="TonB-dependent receptor, beta-barrel domain"/>
    <property type="match status" value="1"/>
</dbReference>
<dbReference type="PROSITE" id="PS52016">
    <property type="entry name" value="TONB_DEPENDENT_REC_3"/>
    <property type="match status" value="1"/>
</dbReference>
<evidence type="ECO:0000256" key="6">
    <source>
        <dbReference type="ARBA" id="ARBA00023136"/>
    </source>
</evidence>
<dbReference type="Pfam" id="PF07715">
    <property type="entry name" value="Plug"/>
    <property type="match status" value="1"/>
</dbReference>
<dbReference type="Pfam" id="PF00593">
    <property type="entry name" value="TonB_dep_Rec_b-barrel"/>
    <property type="match status" value="1"/>
</dbReference>
<accession>A0A1H4Q978</accession>
<dbReference type="SUPFAM" id="SSF49464">
    <property type="entry name" value="Carboxypeptidase regulatory domain-like"/>
    <property type="match status" value="1"/>
</dbReference>
<evidence type="ECO:0000256" key="7">
    <source>
        <dbReference type="ARBA" id="ARBA00023237"/>
    </source>
</evidence>
<dbReference type="NCBIfam" id="TIGR04056">
    <property type="entry name" value="OMP_RagA_SusC"/>
    <property type="match status" value="1"/>
</dbReference>
<evidence type="ECO:0000256" key="5">
    <source>
        <dbReference type="ARBA" id="ARBA00023077"/>
    </source>
</evidence>
<dbReference type="InterPro" id="IPR036942">
    <property type="entry name" value="Beta-barrel_TonB_sf"/>
</dbReference>
<dbReference type="NCBIfam" id="TIGR04057">
    <property type="entry name" value="SusC_RagA_signa"/>
    <property type="match status" value="1"/>
</dbReference>
<comment type="subcellular location">
    <subcellularLocation>
        <location evidence="1 8">Cell outer membrane</location>
        <topology evidence="1 8">Multi-pass membrane protein</topology>
    </subcellularLocation>
</comment>
<dbReference type="InterPro" id="IPR012910">
    <property type="entry name" value="Plug_dom"/>
</dbReference>
<dbReference type="OrthoDB" id="9768177at2"/>
<dbReference type="EMBL" id="FNTB01000001">
    <property type="protein sequence ID" value="SEC16167.1"/>
    <property type="molecule type" value="Genomic_DNA"/>
</dbReference>
<sequence>MNQKLDFRSLKSKKRQSVLKSGFLLILASLCFNGLSANEKPNEIKYNEPLKVQTTVTGTVLDDLGTPLPGASIIEKGTTNGTQTDFDGNFTINVATSATLVVSYVGFKTVEIAASSSPISVTLTEDAAALDEVVVTGYGSQSKRDVTGSVSTVDVEELNAVPATTFAQQLQGRAAGIGIVNDATPGGEATVRIRGFGTIGNNDPLYVIDGVPSRSQANLNPNDIESLQVLKDASAASIYGSRAANGVIIITTKKGKMGKPVITYDTYYGLQSGLGEVEALNAAELGEYLYLADLYAGKDPSHGQYSFGPNGEIGIPDYVFPSGAMEGDPGTDPDLYALEEGNIYAIVRAADTNWWNEVTRTAPILNHQISASGATENARYAFTLGYFAQDAITKFVGYNRTSIRANTEFKALNKKLTVGENLSVNFDNRKGGFGNDEEQNAVSGSYKHHPLLPIYDIAGNFAGSRGANLGNNFNPYATLYREQDNRTYRLRVFGNVFASYDITDDLQVKTSFGVDATGERGRYLRRQNPEYVEGNFISGSTSTNRYEYQWQWNTVLTYAKTWNEVHNFDAYVGVEGIEAYGEEFGASRNGYAFETLDIQRYLDLGDATTASNYGYAFRDYTLFSEFGKLNYNYDGKYLAQFILRNDASSRFQSASRSAIFPAFSLGWRVSDEAFMQNLEKVDELKLRYGWGKTGNQEIGDYNSYTTYRSNIFNAGYPIDGATGAPTLGFDVQSYGNPNAKWETTTSNNIGVDLSMFDRRFNIGLDLWDRITTDMLFRRQITYTAGDAQAPFFNVGEMTNKGVDLQISWDDKKGDWGYGVSFNLSAYKNEVNKLSETDDGTVLFGDASRVPSLTITEVGEPISSFYGFKTEGIFQSQAEADAWPTYGSYNAPGKLKVTDVNNDGQIDDDDRTIIGSPHPDFTYGVNIDVSYKNLALNIFGNGSKGNDIYNYVRYFADFNTFQGNRSKRALYDAWQPANPSAPVSEWVAANPNATVPIMDANDQISSRPSSYFIEDGSYFRLKNVQLTYSFPSDLMEKIGISRGQIYVQGQNLATWTKYTGLNPEIQAGNRDDATLGFDGGYMPVSRTYTLGLRLTLN</sequence>
<dbReference type="AlphaFoldDB" id="A0A1H4Q978"/>
<evidence type="ECO:0000256" key="2">
    <source>
        <dbReference type="ARBA" id="ARBA00022448"/>
    </source>
</evidence>
<feature type="domain" description="TonB-dependent receptor-like beta-barrel" evidence="10">
    <location>
        <begin position="462"/>
        <end position="935"/>
    </location>
</feature>
<reference evidence="12 13" key="1">
    <citation type="submission" date="2016-10" db="EMBL/GenBank/DDBJ databases">
        <authorList>
            <person name="de Groot N.N."/>
        </authorList>
    </citation>
    <scope>NUCLEOTIDE SEQUENCE [LARGE SCALE GENOMIC DNA]</scope>
    <source>
        <strain evidence="12 13">MAR_2009_71</strain>
    </source>
</reference>
<dbReference type="GO" id="GO:0009279">
    <property type="term" value="C:cell outer membrane"/>
    <property type="evidence" value="ECO:0007669"/>
    <property type="project" value="UniProtKB-SubCell"/>
</dbReference>
<evidence type="ECO:0000259" key="10">
    <source>
        <dbReference type="Pfam" id="PF00593"/>
    </source>
</evidence>
<dbReference type="Proteomes" id="UP000183038">
    <property type="component" value="Unassembled WGS sequence"/>
</dbReference>
<dbReference type="InterPro" id="IPR008969">
    <property type="entry name" value="CarboxyPept-like_regulatory"/>
</dbReference>
<dbReference type="InterPro" id="IPR023997">
    <property type="entry name" value="TonB-dep_OMP_SusC/RagA_CS"/>
</dbReference>
<dbReference type="InterPro" id="IPR039426">
    <property type="entry name" value="TonB-dep_rcpt-like"/>
</dbReference>